<dbReference type="PANTHER" id="PTHR22683:SF41">
    <property type="entry name" value="DNA TRANSLOCASE FTSK"/>
    <property type="match status" value="1"/>
</dbReference>
<evidence type="ECO:0000256" key="1">
    <source>
        <dbReference type="SAM" id="MobiDB-lite"/>
    </source>
</evidence>
<sequence length="340" mass="37143">MKIEHRSIIDRARSMGLYPSELAHELLVHDLVAACLGELRNLKAAYSSLNESTQQEVIDRLTDAARDAATVAIRTISTRDVEHVQVEMKSIKVEAKTLTITAKVDAHEPSKHALTDSAGKLCLLVIAPNDYEEAMDDIVPDRDQKTLALPASEILGGLDLRGRDDDISDGDDPLYQDVVRVISETRRATISAVQRKFTVGYNRAARLIERMEREGLVTAPNSNGARDVLIPPPAGHEQEPEPLHTPEEQADDLYAQAEAIVREDAGGSISWLQMRLAIGQDQAEALIARLRDAGVVGEPDDKGNHPLLDARTPDIAVTSSEEPAAPEEADDQPEVPITLE</sequence>
<evidence type="ECO:0000313" key="4">
    <source>
        <dbReference type="Proteomes" id="UP001064896"/>
    </source>
</evidence>
<name>A0ABM7LEN3_9PSED</name>
<dbReference type="EMBL" id="AP023081">
    <property type="protein sequence ID" value="BCD88028.1"/>
    <property type="molecule type" value="Genomic_DNA"/>
</dbReference>
<dbReference type="PANTHER" id="PTHR22683">
    <property type="entry name" value="SPORULATION PROTEIN RELATED"/>
    <property type="match status" value="1"/>
</dbReference>
<feature type="region of interest" description="Disordered" evidence="1">
    <location>
        <begin position="219"/>
        <end position="244"/>
    </location>
</feature>
<accession>A0ABM7LEN3</accession>
<dbReference type="InterPro" id="IPR036390">
    <property type="entry name" value="WH_DNA-bd_sf"/>
</dbReference>
<dbReference type="InterPro" id="IPR050206">
    <property type="entry name" value="FtsK/SpoIIIE/SftA"/>
</dbReference>
<evidence type="ECO:0000313" key="3">
    <source>
        <dbReference type="EMBL" id="BCD88028.1"/>
    </source>
</evidence>
<evidence type="ECO:0000259" key="2">
    <source>
        <dbReference type="SMART" id="SM00843"/>
    </source>
</evidence>
<dbReference type="Pfam" id="PF09397">
    <property type="entry name" value="FtsK_gamma"/>
    <property type="match status" value="2"/>
</dbReference>
<dbReference type="RefSeq" id="WP_265168225.1">
    <property type="nucleotide sequence ID" value="NZ_AP023081.1"/>
</dbReference>
<dbReference type="InterPro" id="IPR018541">
    <property type="entry name" value="Ftsk_gamma"/>
</dbReference>
<feature type="domain" description="FtsK gamma" evidence="2">
    <location>
        <begin position="247"/>
        <end position="312"/>
    </location>
</feature>
<protein>
    <recommendedName>
        <fullName evidence="2">FtsK gamma domain-containing protein</fullName>
    </recommendedName>
</protein>
<dbReference type="SMART" id="SM00843">
    <property type="entry name" value="Ftsk_gamma"/>
    <property type="match status" value="2"/>
</dbReference>
<feature type="region of interest" description="Disordered" evidence="1">
    <location>
        <begin position="296"/>
        <end position="340"/>
    </location>
</feature>
<feature type="compositionally biased region" description="Acidic residues" evidence="1">
    <location>
        <begin position="324"/>
        <end position="333"/>
    </location>
</feature>
<proteinExistence type="predicted"/>
<gene>
    <name evidence="3" type="ORF">PSm6_44350</name>
</gene>
<organism evidence="3 4">
    <name type="scientific">Pseudomonas solani</name>
    <dbReference type="NCBI Taxonomy" id="2731552"/>
    <lineage>
        <taxon>Bacteria</taxon>
        <taxon>Pseudomonadati</taxon>
        <taxon>Pseudomonadota</taxon>
        <taxon>Gammaproteobacteria</taxon>
        <taxon>Pseudomonadales</taxon>
        <taxon>Pseudomonadaceae</taxon>
        <taxon>Pseudomonas</taxon>
    </lineage>
</organism>
<dbReference type="InterPro" id="IPR036388">
    <property type="entry name" value="WH-like_DNA-bd_sf"/>
</dbReference>
<feature type="domain" description="FtsK gamma" evidence="2">
    <location>
        <begin position="168"/>
        <end position="233"/>
    </location>
</feature>
<dbReference type="SUPFAM" id="SSF46785">
    <property type="entry name" value="Winged helix' DNA-binding domain"/>
    <property type="match status" value="2"/>
</dbReference>
<reference evidence="3" key="1">
    <citation type="submission" date="2020-05" db="EMBL/GenBank/DDBJ databases">
        <title>Complete genome sequence of Pseudomonas sp. Sm006.</title>
        <authorList>
            <person name="Takeuchi K."/>
            <person name="Someya N."/>
        </authorList>
    </citation>
    <scope>NUCLEOTIDE SEQUENCE</scope>
    <source>
        <strain evidence="3">Sm006</strain>
    </source>
</reference>
<dbReference type="Proteomes" id="UP001064896">
    <property type="component" value="Chromosome"/>
</dbReference>
<dbReference type="Gene3D" id="1.10.10.10">
    <property type="entry name" value="Winged helix-like DNA-binding domain superfamily/Winged helix DNA-binding domain"/>
    <property type="match status" value="2"/>
</dbReference>
<keyword evidence="4" id="KW-1185">Reference proteome</keyword>